<evidence type="ECO:0000313" key="12">
    <source>
        <dbReference type="EMBL" id="CAK8682530.1"/>
    </source>
</evidence>
<feature type="compositionally biased region" description="Basic and acidic residues" evidence="9">
    <location>
        <begin position="596"/>
        <end position="610"/>
    </location>
</feature>
<dbReference type="PANTHER" id="PTHR24075:SF0">
    <property type="entry name" value="TRANSLOCATION PROTEIN SEC63 HOMOLOG"/>
    <property type="match status" value="1"/>
</dbReference>
<dbReference type="InterPro" id="IPR036869">
    <property type="entry name" value="J_dom_sf"/>
</dbReference>
<gene>
    <name evidence="12" type="ORF">CVLEPA_LOCUS13186</name>
</gene>
<dbReference type="Pfam" id="PF02889">
    <property type="entry name" value="Sec63"/>
    <property type="match status" value="2"/>
</dbReference>
<organism evidence="12 13">
    <name type="scientific">Clavelina lepadiformis</name>
    <name type="common">Light-bulb sea squirt</name>
    <name type="synonym">Ascidia lepadiformis</name>
    <dbReference type="NCBI Taxonomy" id="159417"/>
    <lineage>
        <taxon>Eukaryota</taxon>
        <taxon>Metazoa</taxon>
        <taxon>Chordata</taxon>
        <taxon>Tunicata</taxon>
        <taxon>Ascidiacea</taxon>
        <taxon>Aplousobranchia</taxon>
        <taxon>Clavelinidae</taxon>
        <taxon>Clavelina</taxon>
    </lineage>
</organism>
<evidence type="ECO:0000256" key="4">
    <source>
        <dbReference type="ARBA" id="ARBA00022824"/>
    </source>
</evidence>
<dbReference type="Proteomes" id="UP001642483">
    <property type="component" value="Unassembled WGS sequence"/>
</dbReference>
<evidence type="ECO:0000259" key="11">
    <source>
        <dbReference type="PROSITE" id="PS50076"/>
    </source>
</evidence>
<dbReference type="InterPro" id="IPR004179">
    <property type="entry name" value="Sec63-dom"/>
</dbReference>
<reference evidence="12 13" key="1">
    <citation type="submission" date="2024-02" db="EMBL/GenBank/DDBJ databases">
        <authorList>
            <person name="Daric V."/>
            <person name="Darras S."/>
        </authorList>
    </citation>
    <scope>NUCLEOTIDE SEQUENCE [LARGE SCALE GENOMIC DNA]</scope>
</reference>
<feature type="compositionally biased region" description="Basic residues" evidence="9">
    <location>
        <begin position="523"/>
        <end position="542"/>
    </location>
</feature>
<feature type="compositionally biased region" description="Acidic residues" evidence="9">
    <location>
        <begin position="716"/>
        <end position="730"/>
    </location>
</feature>
<dbReference type="Gene3D" id="1.10.150.20">
    <property type="entry name" value="5' to 3' exonuclease, C-terminal subdomain"/>
    <property type="match status" value="1"/>
</dbReference>
<evidence type="ECO:0000256" key="6">
    <source>
        <dbReference type="ARBA" id="ARBA00022989"/>
    </source>
</evidence>
<dbReference type="Gene3D" id="1.10.3380.10">
    <property type="entry name" value="Sec63 N-terminal domain-like domain"/>
    <property type="match status" value="1"/>
</dbReference>
<feature type="region of interest" description="Disordered" evidence="9">
    <location>
        <begin position="482"/>
        <end position="613"/>
    </location>
</feature>
<name>A0ABP0FX44_CLALP</name>
<evidence type="ECO:0000256" key="10">
    <source>
        <dbReference type="SAM" id="Phobius"/>
    </source>
</evidence>
<dbReference type="PROSITE" id="PS50076">
    <property type="entry name" value="DNAJ_2"/>
    <property type="match status" value="1"/>
</dbReference>
<keyword evidence="8" id="KW-0143">Chaperone</keyword>
<dbReference type="Gene3D" id="1.10.287.110">
    <property type="entry name" value="DnaJ domain"/>
    <property type="match status" value="1"/>
</dbReference>
<keyword evidence="7 10" id="KW-0472">Membrane</keyword>
<keyword evidence="3 10" id="KW-0812">Transmembrane</keyword>
<evidence type="ECO:0000313" key="13">
    <source>
        <dbReference type="Proteomes" id="UP001642483"/>
    </source>
</evidence>
<evidence type="ECO:0000256" key="1">
    <source>
        <dbReference type="ARBA" id="ARBA00004477"/>
    </source>
</evidence>
<dbReference type="InterPro" id="IPR001623">
    <property type="entry name" value="DnaJ_domain"/>
</dbReference>
<dbReference type="InterPro" id="IPR035892">
    <property type="entry name" value="C2_domain_sf"/>
</dbReference>
<evidence type="ECO:0000256" key="8">
    <source>
        <dbReference type="ARBA" id="ARBA00023186"/>
    </source>
</evidence>
<feature type="compositionally biased region" description="Acidic residues" evidence="9">
    <location>
        <begin position="574"/>
        <end position="595"/>
    </location>
</feature>
<feature type="transmembrane region" description="Helical" evidence="10">
    <location>
        <begin position="14"/>
        <end position="34"/>
    </location>
</feature>
<keyword evidence="6 10" id="KW-1133">Transmembrane helix</keyword>
<feature type="compositionally biased region" description="Acidic residues" evidence="9">
    <location>
        <begin position="499"/>
        <end position="508"/>
    </location>
</feature>
<dbReference type="InterPro" id="IPR014756">
    <property type="entry name" value="Ig_E-set"/>
</dbReference>
<dbReference type="SMART" id="SM00973">
    <property type="entry name" value="Sec63"/>
    <property type="match status" value="1"/>
</dbReference>
<dbReference type="Pfam" id="PF00226">
    <property type="entry name" value="DnaJ"/>
    <property type="match status" value="1"/>
</dbReference>
<dbReference type="CDD" id="cd06257">
    <property type="entry name" value="DnaJ"/>
    <property type="match status" value="1"/>
</dbReference>
<sequence>MAQQFTYDEKGSTFLYFLLSFFAMILIPFTFFMWPKGVKDEEKRLRNQCRIHGKSKWYKKEQDNFRKKKSKPNLRKIFLLLCWVGFFVLVYKVSNIEHDFVEYDPYEVLSIDREASKIEIKKRYRQLSLENHPDKGGSSEMFMKIRKAYEALTDEETMKNWKEHGNPDGPQAMEFGIALPKWIVESHNSIFVLGIYVVLLMIVLPTIVGIWWNRSIKYSKEEVLLNTTQLYYYFFNKTPNMNLKRAQMVLSASFEFCREYNSEVRASTPKDNEDIPDLIRTLELMSISENAKERPLNFPYSVKARVLMYCHLCHIEMPSAELEVDLEYILSKTPLLVQEMVSCIAQLTVYAHWNKASMPRLESLENVMKMCPMMVQGLRETKSPLLQLPYFNEDFVKFCHMHKKATVRNLRSLAMLKDSERRQVLRRMGDEEYETLVTVMKSFPDVEIHAEMVVMDDEDKNVITAGAIVTVTLTMIRRSLGDLNDEDENGNGESRSAGVEEDVEDENSEQQQQQVKLKPWEKQKKKKNVKKKKPAKGGKKTAKKVEKQKPESVAGEGESSNARRDNDSSHSEEERDDESEDEAPAATSNDEEREEQEWREMQAAAKKKEQIALSGSKRTHTVYAPMFPTEKQEWWWAYICDRKHHLLLTAPVLITNLIDDATIDMKFPAPQKPGRYTYTVWFRSDSYLDCDQKQDIKLDVHEAKEVEDHPQWNISSDEEGGGESEDEGISSEDQSSSDGE</sequence>
<dbReference type="Gene3D" id="2.60.40.150">
    <property type="entry name" value="C2 domain"/>
    <property type="match status" value="1"/>
</dbReference>
<dbReference type="PRINTS" id="PR00625">
    <property type="entry name" value="JDOMAIN"/>
</dbReference>
<dbReference type="EMBL" id="CAWYQH010000090">
    <property type="protein sequence ID" value="CAK8682530.1"/>
    <property type="molecule type" value="Genomic_DNA"/>
</dbReference>
<feature type="compositionally biased region" description="Basic and acidic residues" evidence="9">
    <location>
        <begin position="701"/>
        <end position="710"/>
    </location>
</feature>
<accession>A0ABP0FX44</accession>
<evidence type="ECO:0000256" key="2">
    <source>
        <dbReference type="ARBA" id="ARBA00022448"/>
    </source>
</evidence>
<comment type="subcellular location">
    <subcellularLocation>
        <location evidence="1">Endoplasmic reticulum membrane</location>
        <topology evidence="1">Multi-pass membrane protein</topology>
    </subcellularLocation>
</comment>
<keyword evidence="4" id="KW-0256">Endoplasmic reticulum</keyword>
<proteinExistence type="predicted"/>
<keyword evidence="2" id="KW-0813">Transport</keyword>
<dbReference type="SMART" id="SM00271">
    <property type="entry name" value="DnaJ"/>
    <property type="match status" value="1"/>
</dbReference>
<dbReference type="SUPFAM" id="SSF81296">
    <property type="entry name" value="E set domains"/>
    <property type="match status" value="1"/>
</dbReference>
<comment type="caution">
    <text evidence="12">The sequence shown here is derived from an EMBL/GenBank/DDBJ whole genome shotgun (WGS) entry which is preliminary data.</text>
</comment>
<feature type="transmembrane region" description="Helical" evidence="10">
    <location>
        <begin position="190"/>
        <end position="212"/>
    </location>
</feature>
<feature type="compositionally biased region" description="Basic and acidic residues" evidence="9">
    <location>
        <begin position="561"/>
        <end position="573"/>
    </location>
</feature>
<evidence type="ECO:0000256" key="5">
    <source>
        <dbReference type="ARBA" id="ARBA00022927"/>
    </source>
</evidence>
<evidence type="ECO:0000256" key="7">
    <source>
        <dbReference type="ARBA" id="ARBA00023136"/>
    </source>
</evidence>
<evidence type="ECO:0000256" key="9">
    <source>
        <dbReference type="SAM" id="MobiDB-lite"/>
    </source>
</evidence>
<feature type="compositionally biased region" description="Low complexity" evidence="9">
    <location>
        <begin position="731"/>
        <end position="740"/>
    </location>
</feature>
<dbReference type="SUPFAM" id="SSF158702">
    <property type="entry name" value="Sec63 N-terminal domain-like"/>
    <property type="match status" value="1"/>
</dbReference>
<keyword evidence="13" id="KW-1185">Reference proteome</keyword>
<dbReference type="SUPFAM" id="SSF46565">
    <property type="entry name" value="Chaperone J-domain"/>
    <property type="match status" value="1"/>
</dbReference>
<feature type="region of interest" description="Disordered" evidence="9">
    <location>
        <begin position="701"/>
        <end position="740"/>
    </location>
</feature>
<feature type="transmembrane region" description="Helical" evidence="10">
    <location>
        <begin position="77"/>
        <end position="94"/>
    </location>
</feature>
<protein>
    <recommendedName>
        <fullName evidence="11">J domain-containing protein</fullName>
    </recommendedName>
</protein>
<feature type="domain" description="J" evidence="11">
    <location>
        <begin position="104"/>
        <end position="165"/>
    </location>
</feature>
<keyword evidence="5" id="KW-0653">Protein transport</keyword>
<evidence type="ECO:0000256" key="3">
    <source>
        <dbReference type="ARBA" id="ARBA00022692"/>
    </source>
</evidence>
<dbReference type="PANTHER" id="PTHR24075">
    <property type="entry name" value="SEC63 DOMAIN-CONTAINING"/>
    <property type="match status" value="1"/>
</dbReference>